<accession>A0A0G3XIP4</accession>
<organism evidence="1 2">
    <name type="scientific">Croceicoccus naphthovorans</name>
    <dbReference type="NCBI Taxonomy" id="1348774"/>
    <lineage>
        <taxon>Bacteria</taxon>
        <taxon>Pseudomonadati</taxon>
        <taxon>Pseudomonadota</taxon>
        <taxon>Alphaproteobacteria</taxon>
        <taxon>Sphingomonadales</taxon>
        <taxon>Erythrobacteraceae</taxon>
        <taxon>Croceicoccus</taxon>
    </lineage>
</organism>
<keyword evidence="2" id="KW-1185">Reference proteome</keyword>
<dbReference type="AlphaFoldDB" id="A0A0G3XIP4"/>
<dbReference type="OrthoDB" id="9930640at2"/>
<name>A0A0G3XIP4_9SPHN</name>
<protein>
    <submittedName>
        <fullName evidence="1">Uncharacterized protein</fullName>
    </submittedName>
</protein>
<dbReference type="PATRIC" id="fig|1348774.3.peg.2492"/>
<dbReference type="RefSeq" id="WP_047821175.1">
    <property type="nucleotide sequence ID" value="NZ_CP011770.1"/>
</dbReference>
<evidence type="ECO:0000313" key="1">
    <source>
        <dbReference type="EMBL" id="AKM10496.1"/>
    </source>
</evidence>
<dbReference type="KEGG" id="cna:AB433_11845"/>
<dbReference type="Proteomes" id="UP000035287">
    <property type="component" value="Chromosome"/>
</dbReference>
<gene>
    <name evidence="1" type="ORF">AB433_11845</name>
</gene>
<proteinExistence type="predicted"/>
<sequence length="215" mass="21867">MVPDTMDSVRIGGILLMVGCGMMPFIIVEYILIMKAVATDASVAERLVHSRASHHALSRGWHFEALGMAMLAAAAFCLAEGPGKAGWIVAGVGAIAVIPMYALMIGGFGAANGLPDDQAGPLFMATRAVATEIFVFGNLVTGAGVTLAFVLMQRGGTSIAPWIVWPALLGWGGSTLGFLALYAGVSLPLAAAGAFALLGFVATAVFGASVAVNGL</sequence>
<dbReference type="EMBL" id="CP011770">
    <property type="protein sequence ID" value="AKM10496.1"/>
    <property type="molecule type" value="Genomic_DNA"/>
</dbReference>
<reference evidence="1 2" key="1">
    <citation type="submission" date="2015-06" db="EMBL/GenBank/DDBJ databases">
        <authorList>
            <person name="Zeng Y."/>
            <person name="Huang Y."/>
        </authorList>
    </citation>
    <scope>NUCLEOTIDE SEQUENCE [LARGE SCALE GENOMIC DNA]</scope>
    <source>
        <strain evidence="1 2">PQ-2</strain>
    </source>
</reference>
<evidence type="ECO:0000313" key="2">
    <source>
        <dbReference type="Proteomes" id="UP000035287"/>
    </source>
</evidence>